<evidence type="ECO:0000313" key="3">
    <source>
        <dbReference type="Proteomes" id="UP000219559"/>
    </source>
</evidence>
<feature type="chain" id="PRO_5012697819" description="DUF4488 domain-containing protein" evidence="1">
    <location>
        <begin position="22"/>
        <end position="133"/>
    </location>
</feature>
<comment type="caution">
    <text evidence="2">The sequence shown here is derived from an EMBL/GenBank/DDBJ whole genome shotgun (WGS) entry which is preliminary data.</text>
</comment>
<dbReference type="RefSeq" id="WP_097441561.1">
    <property type="nucleotide sequence ID" value="NZ_NBWU01000001.1"/>
</dbReference>
<evidence type="ECO:0008006" key="4">
    <source>
        <dbReference type="Google" id="ProtNLM"/>
    </source>
</evidence>
<dbReference type="Proteomes" id="UP000219559">
    <property type="component" value="Unassembled WGS sequence"/>
</dbReference>
<evidence type="ECO:0000256" key="1">
    <source>
        <dbReference type="SAM" id="SignalP"/>
    </source>
</evidence>
<dbReference type="EMBL" id="NBWU01000001">
    <property type="protein sequence ID" value="PCE66037.1"/>
    <property type="molecule type" value="Genomic_DNA"/>
</dbReference>
<evidence type="ECO:0000313" key="2">
    <source>
        <dbReference type="EMBL" id="PCE66037.1"/>
    </source>
</evidence>
<name>A0A2A4GBR0_9FLAO</name>
<reference evidence="2 3" key="1">
    <citation type="submission" date="2017-04" db="EMBL/GenBank/DDBJ databases">
        <title>A new member of the family Flavobacteriaceae isolated from ascidians.</title>
        <authorList>
            <person name="Chen L."/>
        </authorList>
    </citation>
    <scope>NUCLEOTIDE SEQUENCE [LARGE SCALE GENOMIC DNA]</scope>
    <source>
        <strain evidence="2 3">HQA918</strain>
    </source>
</reference>
<keyword evidence="3" id="KW-1185">Reference proteome</keyword>
<keyword evidence="1" id="KW-0732">Signal</keyword>
<dbReference type="OrthoDB" id="1449614at2"/>
<gene>
    <name evidence="2" type="ORF">B7P33_01680</name>
</gene>
<dbReference type="AlphaFoldDB" id="A0A2A4GBR0"/>
<accession>A0A2A4GBR0</accession>
<sequence>MKSIQLLILILACTLGHQAHAQNQEKLHGHWKTTYDYQGDKVEVTYQIKTEAKKTQARTVKMSMQGQSEKDDTLVMSNITMSNGKGSTKYHIEYEGEKYDVDAKLKLVDKNTLEVSYDFYGYSDTETWKRTNK</sequence>
<feature type="signal peptide" evidence="1">
    <location>
        <begin position="1"/>
        <end position="21"/>
    </location>
</feature>
<proteinExistence type="predicted"/>
<protein>
    <recommendedName>
        <fullName evidence="4">DUF4488 domain-containing protein</fullName>
    </recommendedName>
</protein>
<organism evidence="2 3">
    <name type="scientific">Sediminicola luteus</name>
    <dbReference type="NCBI Taxonomy" id="319238"/>
    <lineage>
        <taxon>Bacteria</taxon>
        <taxon>Pseudomonadati</taxon>
        <taxon>Bacteroidota</taxon>
        <taxon>Flavobacteriia</taxon>
        <taxon>Flavobacteriales</taxon>
        <taxon>Flavobacteriaceae</taxon>
        <taxon>Sediminicola</taxon>
    </lineage>
</organism>